<proteinExistence type="predicted"/>
<accession>A0A3P9IUJ4</accession>
<sequence>MAARFGQKNGGAGQDHFESYLERDPNPLNGCSFSASRWADKERHRERGDSLWEQLKEMDEHVARLQGALRTERAKTSHLQLQSVQQKAELRCSELTTRRLKEKLFQLTHTPREEAPSMEMLNFPSESRRREVSKVFRPTEKGEEAALRGMLERREAELREAMKLRHSLATLLHALRADMEQFLSDMRGETADKSMDQTEVGLGEHVTGGIVQAWRRVQSKLQAVGGTDQDKLLAQLEAELKETQQLVRSQQQQLQDGLTCPPPPELLDSYFLEEWERLQMSLAELHRQRQTFERERQTFTDAAIRLSHERLDFEQQKADLVKQLYLRDSPQFGKADPSISNRRRSPLPRCSLDSSNISGCFPVTPSTMESGFAGVSGLCERVRVQTPTTPELYSALNISYSHRSREEQQTRRGGSRTDQACTPWAPCLDCSF</sequence>
<reference evidence="2 3" key="2">
    <citation type="submission" date="2017-04" db="EMBL/GenBank/DDBJ databases">
        <title>CpG methylation of centromeres and impact of large insertions on vertebrate speciation.</title>
        <authorList>
            <person name="Ichikawa K."/>
            <person name="Yoshimura J."/>
            <person name="Morishita S."/>
        </authorList>
    </citation>
    <scope>NUCLEOTIDE SEQUENCE</scope>
    <source>
        <strain evidence="2 3">HSOK</strain>
    </source>
</reference>
<dbReference type="Proteomes" id="UP000265200">
    <property type="component" value="Chromosome 1"/>
</dbReference>
<evidence type="ECO:0000313" key="2">
    <source>
        <dbReference type="Ensembl" id="ENSORLP00015023576.1"/>
    </source>
</evidence>
<dbReference type="Ensembl" id="ENSORLT00015010152.1">
    <property type="protein sequence ID" value="ENSORLP00015023576.1"/>
    <property type="gene ID" value="ENSORLG00015003626.1"/>
</dbReference>
<organism evidence="2 3">
    <name type="scientific">Oryzias latipes</name>
    <name type="common">Japanese rice fish</name>
    <name type="synonym">Japanese killifish</name>
    <dbReference type="NCBI Taxonomy" id="8090"/>
    <lineage>
        <taxon>Eukaryota</taxon>
        <taxon>Metazoa</taxon>
        <taxon>Chordata</taxon>
        <taxon>Craniata</taxon>
        <taxon>Vertebrata</taxon>
        <taxon>Euteleostomi</taxon>
        <taxon>Actinopterygii</taxon>
        <taxon>Neopterygii</taxon>
        <taxon>Teleostei</taxon>
        <taxon>Neoteleostei</taxon>
        <taxon>Acanthomorphata</taxon>
        <taxon>Ovalentaria</taxon>
        <taxon>Atherinomorphae</taxon>
        <taxon>Beloniformes</taxon>
        <taxon>Adrianichthyidae</taxon>
        <taxon>Oryziinae</taxon>
        <taxon>Oryzias</taxon>
    </lineage>
</organism>
<dbReference type="PANTHER" id="PTHR46507:SF3">
    <property type="entry name" value="AFADIN- AND ALPHA-ACTININ-BINDING PROTEIN-LIKE"/>
    <property type="match status" value="1"/>
</dbReference>
<reference evidence="2" key="3">
    <citation type="submission" date="2025-08" db="UniProtKB">
        <authorList>
            <consortium name="Ensembl"/>
        </authorList>
    </citation>
    <scope>IDENTIFICATION</scope>
    <source>
        <strain evidence="2">HSOK</strain>
    </source>
</reference>
<feature type="compositionally biased region" description="Basic and acidic residues" evidence="1">
    <location>
        <begin position="15"/>
        <end position="25"/>
    </location>
</feature>
<dbReference type="PANTHER" id="PTHR46507">
    <property type="entry name" value="AFADIN- AND ALPHA-ACTININ-BINDING PROTEIN"/>
    <property type="match status" value="1"/>
</dbReference>
<evidence type="ECO:0000313" key="3">
    <source>
        <dbReference type="Proteomes" id="UP000265200"/>
    </source>
</evidence>
<feature type="region of interest" description="Disordered" evidence="1">
    <location>
        <begin position="1"/>
        <end position="25"/>
    </location>
</feature>
<dbReference type="InterPro" id="IPR052300">
    <property type="entry name" value="Adhesion_Centrosome_assoc"/>
</dbReference>
<reference key="1">
    <citation type="journal article" date="2007" name="Nature">
        <title>The medaka draft genome and insights into vertebrate genome evolution.</title>
        <authorList>
            <person name="Kasahara M."/>
            <person name="Naruse K."/>
            <person name="Sasaki S."/>
            <person name="Nakatani Y."/>
            <person name="Qu W."/>
            <person name="Ahsan B."/>
            <person name="Yamada T."/>
            <person name="Nagayasu Y."/>
            <person name="Doi K."/>
            <person name="Kasai Y."/>
            <person name="Jindo T."/>
            <person name="Kobayashi D."/>
            <person name="Shimada A."/>
            <person name="Toyoda A."/>
            <person name="Kuroki Y."/>
            <person name="Fujiyama A."/>
            <person name="Sasaki T."/>
            <person name="Shimizu A."/>
            <person name="Asakawa S."/>
            <person name="Shimizu N."/>
            <person name="Hashimoto S."/>
            <person name="Yang J."/>
            <person name="Lee Y."/>
            <person name="Matsushima K."/>
            <person name="Sugano S."/>
            <person name="Sakaizumi M."/>
            <person name="Narita T."/>
            <person name="Ohishi K."/>
            <person name="Haga S."/>
            <person name="Ohta F."/>
            <person name="Nomoto H."/>
            <person name="Nogata K."/>
            <person name="Morishita T."/>
            <person name="Endo T."/>
            <person name="Shin-I T."/>
            <person name="Takeda H."/>
            <person name="Morishita S."/>
            <person name="Kohara Y."/>
        </authorList>
    </citation>
    <scope>NUCLEOTIDE SEQUENCE [LARGE SCALE GENOMIC DNA]</scope>
    <source>
        <strain>Hd-rR</strain>
    </source>
</reference>
<reference evidence="2" key="4">
    <citation type="submission" date="2025-09" db="UniProtKB">
        <authorList>
            <consortium name="Ensembl"/>
        </authorList>
    </citation>
    <scope>IDENTIFICATION</scope>
    <source>
        <strain evidence="2">HSOK</strain>
    </source>
</reference>
<evidence type="ECO:0000256" key="1">
    <source>
        <dbReference type="SAM" id="MobiDB-lite"/>
    </source>
</evidence>
<protein>
    <submittedName>
        <fullName evidence="2">Afadin- and alpha-actinin-binding protein B</fullName>
    </submittedName>
</protein>
<dbReference type="AlphaFoldDB" id="A0A3P9IUJ4"/>
<name>A0A3P9IUJ4_ORYLA</name>